<dbReference type="AlphaFoldDB" id="A0A9D4LST6"/>
<dbReference type="EMBL" id="JAIWYP010000002">
    <property type="protein sequence ID" value="KAH3864053.1"/>
    <property type="molecule type" value="Genomic_DNA"/>
</dbReference>
<reference evidence="1" key="2">
    <citation type="submission" date="2020-11" db="EMBL/GenBank/DDBJ databases">
        <authorList>
            <person name="McCartney M.A."/>
            <person name="Auch B."/>
            <person name="Kono T."/>
            <person name="Mallez S."/>
            <person name="Becker A."/>
            <person name="Gohl D.M."/>
            <person name="Silverstein K.A.T."/>
            <person name="Koren S."/>
            <person name="Bechman K.B."/>
            <person name="Herman A."/>
            <person name="Abrahante J.E."/>
            <person name="Garbe J."/>
        </authorList>
    </citation>
    <scope>NUCLEOTIDE SEQUENCE</scope>
    <source>
        <strain evidence="1">Duluth1</strain>
        <tissue evidence="1">Whole animal</tissue>
    </source>
</reference>
<keyword evidence="2" id="KW-1185">Reference proteome</keyword>
<evidence type="ECO:0000313" key="2">
    <source>
        <dbReference type="Proteomes" id="UP000828390"/>
    </source>
</evidence>
<sequence>MFEEEAEEGKRSLRDSLMRQSQAVFGDITVKASVILSHCINYDDGIILNDIAVLLEEDLHFRYSMAHLR</sequence>
<comment type="caution">
    <text evidence="1">The sequence shown here is derived from an EMBL/GenBank/DDBJ whole genome shotgun (WGS) entry which is preliminary data.</text>
</comment>
<name>A0A9D4LST6_DREPO</name>
<dbReference type="Proteomes" id="UP000828390">
    <property type="component" value="Unassembled WGS sequence"/>
</dbReference>
<accession>A0A9D4LST6</accession>
<evidence type="ECO:0000313" key="1">
    <source>
        <dbReference type="EMBL" id="KAH3864053.1"/>
    </source>
</evidence>
<proteinExistence type="predicted"/>
<gene>
    <name evidence="1" type="ORF">DPMN_027066</name>
</gene>
<organism evidence="1 2">
    <name type="scientific">Dreissena polymorpha</name>
    <name type="common">Zebra mussel</name>
    <name type="synonym">Mytilus polymorpha</name>
    <dbReference type="NCBI Taxonomy" id="45954"/>
    <lineage>
        <taxon>Eukaryota</taxon>
        <taxon>Metazoa</taxon>
        <taxon>Spiralia</taxon>
        <taxon>Lophotrochozoa</taxon>
        <taxon>Mollusca</taxon>
        <taxon>Bivalvia</taxon>
        <taxon>Autobranchia</taxon>
        <taxon>Heteroconchia</taxon>
        <taxon>Euheterodonta</taxon>
        <taxon>Imparidentia</taxon>
        <taxon>Neoheterodontei</taxon>
        <taxon>Myida</taxon>
        <taxon>Dreissenoidea</taxon>
        <taxon>Dreissenidae</taxon>
        <taxon>Dreissena</taxon>
    </lineage>
</organism>
<reference evidence="1" key="1">
    <citation type="journal article" date="2019" name="bioRxiv">
        <title>The Genome of the Zebra Mussel, Dreissena polymorpha: A Resource for Invasive Species Research.</title>
        <authorList>
            <person name="McCartney M.A."/>
            <person name="Auch B."/>
            <person name="Kono T."/>
            <person name="Mallez S."/>
            <person name="Zhang Y."/>
            <person name="Obille A."/>
            <person name="Becker A."/>
            <person name="Abrahante J.E."/>
            <person name="Garbe J."/>
            <person name="Badalamenti J.P."/>
            <person name="Herman A."/>
            <person name="Mangelson H."/>
            <person name="Liachko I."/>
            <person name="Sullivan S."/>
            <person name="Sone E.D."/>
            <person name="Koren S."/>
            <person name="Silverstein K.A.T."/>
            <person name="Beckman K.B."/>
            <person name="Gohl D.M."/>
        </authorList>
    </citation>
    <scope>NUCLEOTIDE SEQUENCE</scope>
    <source>
        <strain evidence="1">Duluth1</strain>
        <tissue evidence="1">Whole animal</tissue>
    </source>
</reference>
<protein>
    <submittedName>
        <fullName evidence="1">Uncharacterized protein</fullName>
    </submittedName>
</protein>